<dbReference type="EMBL" id="CH954179">
    <property type="protein sequence ID" value="EDV55311.1"/>
    <property type="molecule type" value="Genomic_DNA"/>
</dbReference>
<evidence type="ECO:0000256" key="1">
    <source>
        <dbReference type="SAM" id="MobiDB-lite"/>
    </source>
</evidence>
<reference evidence="3 4" key="2">
    <citation type="journal article" date="2008" name="Bioinformatics">
        <title>Assembly reconciliation.</title>
        <authorList>
            <person name="Zimin A.V."/>
            <person name="Smith D.R."/>
            <person name="Sutton G."/>
            <person name="Yorke J.A."/>
        </authorList>
    </citation>
    <scope>NUCLEOTIDE SEQUENCE [LARGE SCALE GENOMIC DNA]</scope>
    <source>
        <strain evidence="3 4">TSC#14021-0224.01</strain>
    </source>
</reference>
<dbReference type="eggNOG" id="ENOG502TB7K">
    <property type="taxonomic scope" value="Eukaryota"/>
</dbReference>
<evidence type="ECO:0000313" key="4">
    <source>
        <dbReference type="Proteomes" id="UP000008711"/>
    </source>
</evidence>
<feature type="compositionally biased region" description="Polar residues" evidence="1">
    <location>
        <begin position="113"/>
        <end position="124"/>
    </location>
</feature>
<dbReference type="AlphaFoldDB" id="B3NJK4"/>
<dbReference type="Proteomes" id="UP000008711">
    <property type="component" value="Unassembled WGS sequence"/>
</dbReference>
<dbReference type="HOGENOM" id="CLU_086163_0_0_1"/>
<feature type="signal peptide" evidence="2">
    <location>
        <begin position="1"/>
        <end position="17"/>
    </location>
</feature>
<name>B3NJK4_DROER</name>
<accession>B3NJK4</accession>
<dbReference type="PhylomeDB" id="B3NJK4"/>
<proteinExistence type="predicted"/>
<feature type="region of interest" description="Disordered" evidence="1">
    <location>
        <begin position="110"/>
        <end position="143"/>
    </location>
</feature>
<evidence type="ECO:0000256" key="2">
    <source>
        <dbReference type="SAM" id="SignalP"/>
    </source>
</evidence>
<organism evidence="3 4">
    <name type="scientific">Drosophila erecta</name>
    <name type="common">Fruit fly</name>
    <dbReference type="NCBI Taxonomy" id="7220"/>
    <lineage>
        <taxon>Eukaryota</taxon>
        <taxon>Metazoa</taxon>
        <taxon>Ecdysozoa</taxon>
        <taxon>Arthropoda</taxon>
        <taxon>Hexapoda</taxon>
        <taxon>Insecta</taxon>
        <taxon>Pterygota</taxon>
        <taxon>Neoptera</taxon>
        <taxon>Endopterygota</taxon>
        <taxon>Diptera</taxon>
        <taxon>Brachycera</taxon>
        <taxon>Muscomorpha</taxon>
        <taxon>Ephydroidea</taxon>
        <taxon>Drosophilidae</taxon>
        <taxon>Drosophila</taxon>
        <taxon>Sophophora</taxon>
    </lineage>
</organism>
<protein>
    <submittedName>
        <fullName evidence="3">Uncharacterized protein</fullName>
    </submittedName>
</protein>
<dbReference type="KEGG" id="der:6547527"/>
<keyword evidence="2" id="KW-0732">Signal</keyword>
<evidence type="ECO:0000313" key="3">
    <source>
        <dbReference type="EMBL" id="EDV55311.1"/>
    </source>
</evidence>
<gene>
    <name evidence="3" type="primary">Dere\GG20862</name>
    <name evidence="3" type="synonym">dere_GLEANR_5623</name>
    <name evidence="3" type="synonym">GG20862</name>
    <name evidence="3" type="ORF">Dere_GG20862</name>
</gene>
<reference evidence="3 4" key="1">
    <citation type="journal article" date="2007" name="Nature">
        <title>Evolution of genes and genomes on the Drosophila phylogeny.</title>
        <authorList>
            <consortium name="Drosophila 12 Genomes Consortium"/>
            <person name="Clark A.G."/>
            <person name="Eisen M.B."/>
            <person name="Smith D.R."/>
            <person name="Bergman C.M."/>
            <person name="Oliver B."/>
            <person name="Markow T.A."/>
            <person name="Kaufman T.C."/>
            <person name="Kellis M."/>
            <person name="Gelbart W."/>
            <person name="Iyer V.N."/>
            <person name="Pollard D.A."/>
            <person name="Sackton T.B."/>
            <person name="Larracuente A.M."/>
            <person name="Singh N.D."/>
            <person name="Abad J.P."/>
            <person name="Abt D.N."/>
            <person name="Adryan B."/>
            <person name="Aguade M."/>
            <person name="Akashi H."/>
            <person name="Anderson W.W."/>
            <person name="Aquadro C.F."/>
            <person name="Ardell D.H."/>
            <person name="Arguello R."/>
            <person name="Artieri C.G."/>
            <person name="Barbash D.A."/>
            <person name="Barker D."/>
            <person name="Barsanti P."/>
            <person name="Batterham P."/>
            <person name="Batzoglou S."/>
            <person name="Begun D."/>
            <person name="Bhutkar A."/>
            <person name="Blanco E."/>
            <person name="Bosak S.A."/>
            <person name="Bradley R.K."/>
            <person name="Brand A.D."/>
            <person name="Brent M.R."/>
            <person name="Brooks A.N."/>
            <person name="Brown R.H."/>
            <person name="Butlin R.K."/>
            <person name="Caggese C."/>
            <person name="Calvi B.R."/>
            <person name="Bernardo de Carvalho A."/>
            <person name="Caspi A."/>
            <person name="Castrezana S."/>
            <person name="Celniker S.E."/>
            <person name="Chang J.L."/>
            <person name="Chapple C."/>
            <person name="Chatterji S."/>
            <person name="Chinwalla A."/>
            <person name="Civetta A."/>
            <person name="Clifton S.W."/>
            <person name="Comeron J.M."/>
            <person name="Costello J.C."/>
            <person name="Coyne J.A."/>
            <person name="Daub J."/>
            <person name="David R.G."/>
            <person name="Delcher A.L."/>
            <person name="Delehaunty K."/>
            <person name="Do C.B."/>
            <person name="Ebling H."/>
            <person name="Edwards K."/>
            <person name="Eickbush T."/>
            <person name="Evans J.D."/>
            <person name="Filipski A."/>
            <person name="Findeiss S."/>
            <person name="Freyhult E."/>
            <person name="Fulton L."/>
            <person name="Fulton R."/>
            <person name="Garcia A.C."/>
            <person name="Gardiner A."/>
            <person name="Garfield D.A."/>
            <person name="Garvin B.E."/>
            <person name="Gibson G."/>
            <person name="Gilbert D."/>
            <person name="Gnerre S."/>
            <person name="Godfrey J."/>
            <person name="Good R."/>
            <person name="Gotea V."/>
            <person name="Gravely B."/>
            <person name="Greenberg A.J."/>
            <person name="Griffiths-Jones S."/>
            <person name="Gross S."/>
            <person name="Guigo R."/>
            <person name="Gustafson E.A."/>
            <person name="Haerty W."/>
            <person name="Hahn M.W."/>
            <person name="Halligan D.L."/>
            <person name="Halpern A.L."/>
            <person name="Halter G.M."/>
            <person name="Han M.V."/>
            <person name="Heger A."/>
            <person name="Hillier L."/>
            <person name="Hinrichs A.S."/>
            <person name="Holmes I."/>
            <person name="Hoskins R.A."/>
            <person name="Hubisz M.J."/>
            <person name="Hultmark D."/>
            <person name="Huntley M.A."/>
            <person name="Jaffe D.B."/>
            <person name="Jagadeeshan S."/>
            <person name="Jeck W.R."/>
            <person name="Johnson J."/>
            <person name="Jones C.D."/>
            <person name="Jordan W.C."/>
            <person name="Karpen G.H."/>
            <person name="Kataoka E."/>
            <person name="Keightley P.D."/>
            <person name="Kheradpour P."/>
            <person name="Kirkness E.F."/>
            <person name="Koerich L.B."/>
            <person name="Kristiansen K."/>
            <person name="Kudrna D."/>
            <person name="Kulathinal R.J."/>
            <person name="Kumar S."/>
            <person name="Kwok R."/>
            <person name="Lander E."/>
            <person name="Langley C.H."/>
            <person name="Lapoint R."/>
            <person name="Lazzaro B.P."/>
            <person name="Lee S.J."/>
            <person name="Levesque L."/>
            <person name="Li R."/>
            <person name="Lin C.F."/>
            <person name="Lin M.F."/>
            <person name="Lindblad-Toh K."/>
            <person name="Llopart A."/>
            <person name="Long M."/>
            <person name="Low L."/>
            <person name="Lozovsky E."/>
            <person name="Lu J."/>
            <person name="Luo M."/>
            <person name="Machado C.A."/>
            <person name="Makalowski W."/>
            <person name="Marzo M."/>
            <person name="Matsuda M."/>
            <person name="Matzkin L."/>
            <person name="McAllister B."/>
            <person name="McBride C.S."/>
            <person name="McKernan B."/>
            <person name="McKernan K."/>
            <person name="Mendez-Lago M."/>
            <person name="Minx P."/>
            <person name="Mollenhauer M.U."/>
            <person name="Montooth K."/>
            <person name="Mount S.M."/>
            <person name="Mu X."/>
            <person name="Myers E."/>
            <person name="Negre B."/>
            <person name="Newfeld S."/>
            <person name="Nielsen R."/>
            <person name="Noor M.A."/>
            <person name="O'Grady P."/>
            <person name="Pachter L."/>
            <person name="Papaceit M."/>
            <person name="Parisi M.J."/>
            <person name="Parisi M."/>
            <person name="Parts L."/>
            <person name="Pedersen J.S."/>
            <person name="Pesole G."/>
            <person name="Phillippy A.M."/>
            <person name="Ponting C.P."/>
            <person name="Pop M."/>
            <person name="Porcelli D."/>
            <person name="Powell J.R."/>
            <person name="Prohaska S."/>
            <person name="Pruitt K."/>
            <person name="Puig M."/>
            <person name="Quesneville H."/>
            <person name="Ram K.R."/>
            <person name="Rand D."/>
            <person name="Rasmussen M.D."/>
            <person name="Reed L.K."/>
            <person name="Reenan R."/>
            <person name="Reily A."/>
            <person name="Remington K.A."/>
            <person name="Rieger T.T."/>
            <person name="Ritchie M.G."/>
            <person name="Robin C."/>
            <person name="Rogers Y.H."/>
            <person name="Rohde C."/>
            <person name="Rozas J."/>
            <person name="Rubenfield M.J."/>
            <person name="Ruiz A."/>
            <person name="Russo S."/>
            <person name="Salzberg S.L."/>
            <person name="Sanchez-Gracia A."/>
            <person name="Saranga D.J."/>
            <person name="Sato H."/>
            <person name="Schaeffer S.W."/>
            <person name="Schatz M.C."/>
            <person name="Schlenke T."/>
            <person name="Schwartz R."/>
            <person name="Segarra C."/>
            <person name="Singh R.S."/>
            <person name="Sirot L."/>
            <person name="Sirota M."/>
            <person name="Sisneros N.B."/>
            <person name="Smith C.D."/>
            <person name="Smith T.F."/>
            <person name="Spieth J."/>
            <person name="Stage D.E."/>
            <person name="Stark A."/>
            <person name="Stephan W."/>
            <person name="Strausberg R.L."/>
            <person name="Strempel S."/>
            <person name="Sturgill D."/>
            <person name="Sutton G."/>
            <person name="Sutton G.G."/>
            <person name="Tao W."/>
            <person name="Teichmann S."/>
            <person name="Tobari Y.N."/>
            <person name="Tomimura Y."/>
            <person name="Tsolas J.M."/>
            <person name="Valente V.L."/>
            <person name="Venter E."/>
            <person name="Venter J.C."/>
            <person name="Vicario S."/>
            <person name="Vieira F.G."/>
            <person name="Vilella A.J."/>
            <person name="Villasante A."/>
            <person name="Walenz B."/>
            <person name="Wang J."/>
            <person name="Wasserman M."/>
            <person name="Watts T."/>
            <person name="Wilson D."/>
            <person name="Wilson R.K."/>
            <person name="Wing R.A."/>
            <person name="Wolfner M.F."/>
            <person name="Wong A."/>
            <person name="Wong G.K."/>
            <person name="Wu C.I."/>
            <person name="Wu G."/>
            <person name="Yamamoto D."/>
            <person name="Yang H.P."/>
            <person name="Yang S.P."/>
            <person name="Yorke J.A."/>
            <person name="Yoshida K."/>
            <person name="Zdobnov E."/>
            <person name="Zhang P."/>
            <person name="Zhang Y."/>
            <person name="Zimin A.V."/>
            <person name="Baldwin J."/>
            <person name="Abdouelleil A."/>
            <person name="Abdulkadir J."/>
            <person name="Abebe A."/>
            <person name="Abera B."/>
            <person name="Abreu J."/>
            <person name="Acer S.C."/>
            <person name="Aftuck L."/>
            <person name="Alexander A."/>
            <person name="An P."/>
            <person name="Anderson E."/>
            <person name="Anderson S."/>
            <person name="Arachi H."/>
            <person name="Azer M."/>
            <person name="Bachantsang P."/>
            <person name="Barry A."/>
            <person name="Bayul T."/>
            <person name="Berlin A."/>
            <person name="Bessette D."/>
            <person name="Bloom T."/>
            <person name="Blye J."/>
            <person name="Boguslavskiy L."/>
            <person name="Bonnet C."/>
            <person name="Boukhgalter B."/>
            <person name="Bourzgui I."/>
            <person name="Brown A."/>
            <person name="Cahill P."/>
            <person name="Channer S."/>
            <person name="Cheshatsang Y."/>
            <person name="Chuda L."/>
            <person name="Citroen M."/>
            <person name="Collymore A."/>
            <person name="Cooke P."/>
            <person name="Costello M."/>
            <person name="D'Aco K."/>
            <person name="Daza R."/>
            <person name="De Haan G."/>
            <person name="DeGray S."/>
            <person name="DeMaso C."/>
            <person name="Dhargay N."/>
            <person name="Dooley K."/>
            <person name="Dooley E."/>
            <person name="Doricent M."/>
            <person name="Dorje P."/>
            <person name="Dorjee K."/>
            <person name="Dupes A."/>
            <person name="Elong R."/>
            <person name="Falk J."/>
            <person name="Farina A."/>
            <person name="Faro S."/>
            <person name="Ferguson D."/>
            <person name="Fisher S."/>
            <person name="Foley C.D."/>
            <person name="Franke A."/>
            <person name="Friedrich D."/>
            <person name="Gadbois L."/>
            <person name="Gearin G."/>
            <person name="Gearin C.R."/>
            <person name="Giannoukos G."/>
            <person name="Goode T."/>
            <person name="Graham J."/>
            <person name="Grandbois E."/>
            <person name="Grewal S."/>
            <person name="Gyaltsen K."/>
            <person name="Hafez N."/>
            <person name="Hagos B."/>
            <person name="Hall J."/>
            <person name="Henson C."/>
            <person name="Hollinger A."/>
            <person name="Honan T."/>
            <person name="Huard M.D."/>
            <person name="Hughes L."/>
            <person name="Hurhula B."/>
            <person name="Husby M.E."/>
            <person name="Kamat A."/>
            <person name="Kanga B."/>
            <person name="Kashin S."/>
            <person name="Khazanovich D."/>
            <person name="Kisner P."/>
            <person name="Lance K."/>
            <person name="Lara M."/>
            <person name="Lee W."/>
            <person name="Lennon N."/>
            <person name="Letendre F."/>
            <person name="LeVine R."/>
            <person name="Lipovsky A."/>
            <person name="Liu X."/>
            <person name="Liu J."/>
            <person name="Liu S."/>
            <person name="Lokyitsang T."/>
            <person name="Lokyitsang Y."/>
            <person name="Lubonja R."/>
            <person name="Lui A."/>
            <person name="MacDonald P."/>
            <person name="Magnisalis V."/>
            <person name="Maru K."/>
            <person name="Matthews C."/>
            <person name="McCusker W."/>
            <person name="McDonough S."/>
            <person name="Mehta T."/>
            <person name="Meldrim J."/>
            <person name="Meneus L."/>
            <person name="Mihai O."/>
            <person name="Mihalev A."/>
            <person name="Mihova T."/>
            <person name="Mittelman R."/>
            <person name="Mlenga V."/>
            <person name="Montmayeur A."/>
            <person name="Mulrain L."/>
            <person name="Navidi A."/>
            <person name="Naylor J."/>
            <person name="Negash T."/>
            <person name="Nguyen T."/>
            <person name="Nguyen N."/>
            <person name="Nicol R."/>
            <person name="Norbu C."/>
            <person name="Norbu N."/>
            <person name="Novod N."/>
            <person name="O'Neill B."/>
            <person name="Osman S."/>
            <person name="Markiewicz E."/>
            <person name="Oyono O.L."/>
            <person name="Patti C."/>
            <person name="Phunkhang P."/>
            <person name="Pierre F."/>
            <person name="Priest M."/>
            <person name="Raghuraman S."/>
            <person name="Rege F."/>
            <person name="Reyes R."/>
            <person name="Rise C."/>
            <person name="Rogov P."/>
            <person name="Ross K."/>
            <person name="Ryan E."/>
            <person name="Settipalli S."/>
            <person name="Shea T."/>
            <person name="Sherpa N."/>
            <person name="Shi L."/>
            <person name="Shih D."/>
            <person name="Sparrow T."/>
            <person name="Spaulding J."/>
            <person name="Stalker J."/>
            <person name="Stange-Thomann N."/>
            <person name="Stavropoulos S."/>
            <person name="Stone C."/>
            <person name="Strader C."/>
            <person name="Tesfaye S."/>
            <person name="Thomson T."/>
            <person name="Thoulutsang Y."/>
            <person name="Thoulutsang D."/>
            <person name="Topham K."/>
            <person name="Topping I."/>
            <person name="Tsamla T."/>
            <person name="Vassiliev H."/>
            <person name="Vo A."/>
            <person name="Wangchuk T."/>
            <person name="Wangdi T."/>
            <person name="Weiand M."/>
            <person name="Wilkinson J."/>
            <person name="Wilson A."/>
            <person name="Yadav S."/>
            <person name="Young G."/>
            <person name="Yu Q."/>
            <person name="Zembek L."/>
            <person name="Zhong D."/>
            <person name="Zimmer A."/>
            <person name="Zwirko Z."/>
            <person name="Jaffe D.B."/>
            <person name="Alvarez P."/>
            <person name="Brockman W."/>
            <person name="Butler J."/>
            <person name="Chin C."/>
            <person name="Gnerre S."/>
            <person name="Grabherr M."/>
            <person name="Kleber M."/>
            <person name="Mauceli E."/>
            <person name="MacCallum I."/>
        </authorList>
    </citation>
    <scope>NUCLEOTIDE SEQUENCE [LARGE SCALE GENOMIC DNA]</scope>
    <source>
        <strain evidence="3 4">TSC#14021-0224.01</strain>
    </source>
</reference>
<dbReference type="OrthoDB" id="7873167at2759"/>
<dbReference type="OMA" id="VLNHHQG"/>
<sequence length="196" mass="20022">MRSFLLVMMLLLETSWAQLIYRNYSSEYREWLREQHKLINSGKAGGPFESTGQQGGLISGVANYGKYGPATGGQLATNQEAGLVSGGSSGGTFGQTGSSFTSGGLISGANSGGPFNSNQGTFGSNTGGPVANRNQHEGLISGGNIGGPIGSKELTNNHTEGGLIEGGKTGGPLAQHQGGLVSGGIRQNESGFGRRQ</sequence>
<keyword evidence="4" id="KW-1185">Reference proteome</keyword>
<feature type="region of interest" description="Disordered" evidence="1">
    <location>
        <begin position="171"/>
        <end position="196"/>
    </location>
</feature>
<feature type="chain" id="PRO_5002794900" evidence="2">
    <location>
        <begin position="18"/>
        <end position="196"/>
    </location>
</feature>